<proteinExistence type="predicted"/>
<dbReference type="AlphaFoldDB" id="A0A8T0VKJ0"/>
<comment type="caution">
    <text evidence="1">The sequence shown here is derived from an EMBL/GenBank/DDBJ whole genome shotgun (WGS) entry which is preliminary data.</text>
</comment>
<evidence type="ECO:0000313" key="2">
    <source>
        <dbReference type="Proteomes" id="UP000823388"/>
    </source>
</evidence>
<keyword evidence="2" id="KW-1185">Reference proteome</keyword>
<reference evidence="1" key="1">
    <citation type="submission" date="2020-05" db="EMBL/GenBank/DDBJ databases">
        <title>WGS assembly of Panicum virgatum.</title>
        <authorList>
            <person name="Lovell J.T."/>
            <person name="Jenkins J."/>
            <person name="Shu S."/>
            <person name="Juenger T.E."/>
            <person name="Schmutz J."/>
        </authorList>
    </citation>
    <scope>NUCLEOTIDE SEQUENCE</scope>
    <source>
        <strain evidence="1">AP13</strain>
    </source>
</reference>
<accession>A0A8T0VKJ0</accession>
<sequence length="61" mass="7121">MRQCSGHKILCCYNHRRSFFRFSEGTHRLALLVSSIGSKQNGLRLIEVLCPWCENVDFLIH</sequence>
<name>A0A8T0VKJ0_PANVG</name>
<protein>
    <submittedName>
        <fullName evidence="1">Uncharacterized protein</fullName>
    </submittedName>
</protein>
<organism evidence="1 2">
    <name type="scientific">Panicum virgatum</name>
    <name type="common">Blackwell switchgrass</name>
    <dbReference type="NCBI Taxonomy" id="38727"/>
    <lineage>
        <taxon>Eukaryota</taxon>
        <taxon>Viridiplantae</taxon>
        <taxon>Streptophyta</taxon>
        <taxon>Embryophyta</taxon>
        <taxon>Tracheophyta</taxon>
        <taxon>Spermatophyta</taxon>
        <taxon>Magnoliopsida</taxon>
        <taxon>Liliopsida</taxon>
        <taxon>Poales</taxon>
        <taxon>Poaceae</taxon>
        <taxon>PACMAD clade</taxon>
        <taxon>Panicoideae</taxon>
        <taxon>Panicodae</taxon>
        <taxon>Paniceae</taxon>
        <taxon>Panicinae</taxon>
        <taxon>Panicum</taxon>
        <taxon>Panicum sect. Hiantes</taxon>
    </lineage>
</organism>
<evidence type="ECO:0000313" key="1">
    <source>
        <dbReference type="EMBL" id="KAG2635730.1"/>
    </source>
</evidence>
<dbReference type="Proteomes" id="UP000823388">
    <property type="component" value="Chromosome 2N"/>
</dbReference>
<gene>
    <name evidence="1" type="ORF">PVAP13_2NG381503</name>
</gene>
<dbReference type="EMBL" id="CM029040">
    <property type="protein sequence ID" value="KAG2635730.1"/>
    <property type="molecule type" value="Genomic_DNA"/>
</dbReference>